<evidence type="ECO:0000256" key="2">
    <source>
        <dbReference type="ARBA" id="ARBA00023125"/>
    </source>
</evidence>
<dbReference type="AlphaFoldDB" id="A0A1I0CPA9"/>
<evidence type="ECO:0000313" key="5">
    <source>
        <dbReference type="EMBL" id="SET21349.1"/>
    </source>
</evidence>
<dbReference type="EMBL" id="FOIA01000015">
    <property type="protein sequence ID" value="SET21349.1"/>
    <property type="molecule type" value="Genomic_DNA"/>
</dbReference>
<dbReference type="InterPro" id="IPR036388">
    <property type="entry name" value="WH-like_DNA-bd_sf"/>
</dbReference>
<dbReference type="GO" id="GO:0003677">
    <property type="term" value="F:DNA binding"/>
    <property type="evidence" value="ECO:0007669"/>
    <property type="project" value="UniProtKB-KW"/>
</dbReference>
<protein>
    <submittedName>
        <fullName evidence="5">Transcriptional regulator, HxlR family</fullName>
    </submittedName>
</protein>
<keyword evidence="2" id="KW-0238">DNA-binding</keyword>
<dbReference type="CDD" id="cd00090">
    <property type="entry name" value="HTH_ARSR"/>
    <property type="match status" value="1"/>
</dbReference>
<dbReference type="RefSeq" id="WP_090658636.1">
    <property type="nucleotide sequence ID" value="NZ_FOIA01000015.1"/>
</dbReference>
<evidence type="ECO:0000256" key="1">
    <source>
        <dbReference type="ARBA" id="ARBA00023015"/>
    </source>
</evidence>
<dbReference type="GO" id="GO:0006355">
    <property type="term" value="P:regulation of DNA-templated transcription"/>
    <property type="evidence" value="ECO:0007669"/>
    <property type="project" value="UniProtKB-ARBA"/>
</dbReference>
<feature type="domain" description="HTH hxlR-type" evidence="4">
    <location>
        <begin position="8"/>
        <end position="106"/>
    </location>
</feature>
<organism evidence="5 6">
    <name type="scientific">Nitrosomonas marina</name>
    <dbReference type="NCBI Taxonomy" id="917"/>
    <lineage>
        <taxon>Bacteria</taxon>
        <taxon>Pseudomonadati</taxon>
        <taxon>Pseudomonadota</taxon>
        <taxon>Betaproteobacteria</taxon>
        <taxon>Nitrosomonadales</taxon>
        <taxon>Nitrosomonadaceae</taxon>
        <taxon>Nitrosomonas</taxon>
    </lineage>
</organism>
<name>A0A1I0CPA9_9PROT</name>
<dbReference type="Pfam" id="PF01638">
    <property type="entry name" value="HxlR"/>
    <property type="match status" value="1"/>
</dbReference>
<sequence length="111" mass="12744">MRKKEVFCPVETTLSIISGKWKVMIIHYLLEGAKRFNQLQRDLNGITHRTLSKQLKEMEADGLIVRTNYGEIPPRVEYSLSPLGKSLNSVLSSMHEWGEQYGEHVVSRDAK</sequence>
<keyword evidence="1" id="KW-0805">Transcription regulation</keyword>
<dbReference type="Gene3D" id="1.10.10.10">
    <property type="entry name" value="Winged helix-like DNA-binding domain superfamily/Winged helix DNA-binding domain"/>
    <property type="match status" value="1"/>
</dbReference>
<accession>A0A1I0CPA9</accession>
<dbReference type="PANTHER" id="PTHR33204:SF29">
    <property type="entry name" value="TRANSCRIPTIONAL REGULATOR"/>
    <property type="match status" value="1"/>
</dbReference>
<dbReference type="Proteomes" id="UP000199345">
    <property type="component" value="Unassembled WGS sequence"/>
</dbReference>
<dbReference type="PROSITE" id="PS51118">
    <property type="entry name" value="HTH_HXLR"/>
    <property type="match status" value="1"/>
</dbReference>
<evidence type="ECO:0000259" key="4">
    <source>
        <dbReference type="PROSITE" id="PS51118"/>
    </source>
</evidence>
<dbReference type="InterPro" id="IPR002577">
    <property type="entry name" value="HTH_HxlR"/>
</dbReference>
<reference evidence="6" key="1">
    <citation type="submission" date="2016-10" db="EMBL/GenBank/DDBJ databases">
        <authorList>
            <person name="Varghese N."/>
            <person name="Submissions S."/>
        </authorList>
    </citation>
    <scope>NUCLEOTIDE SEQUENCE [LARGE SCALE GENOMIC DNA]</scope>
    <source>
        <strain evidence="6">Nm71</strain>
    </source>
</reference>
<dbReference type="OrthoDB" id="9807069at2"/>
<dbReference type="SUPFAM" id="SSF46785">
    <property type="entry name" value="Winged helix' DNA-binding domain"/>
    <property type="match status" value="1"/>
</dbReference>
<keyword evidence="3" id="KW-0804">Transcription</keyword>
<evidence type="ECO:0000256" key="3">
    <source>
        <dbReference type="ARBA" id="ARBA00023163"/>
    </source>
</evidence>
<dbReference type="InterPro" id="IPR036390">
    <property type="entry name" value="WH_DNA-bd_sf"/>
</dbReference>
<proteinExistence type="predicted"/>
<keyword evidence="6" id="KW-1185">Reference proteome</keyword>
<dbReference type="InterPro" id="IPR011991">
    <property type="entry name" value="ArsR-like_HTH"/>
</dbReference>
<dbReference type="PANTHER" id="PTHR33204">
    <property type="entry name" value="TRANSCRIPTIONAL REGULATOR, MARR FAMILY"/>
    <property type="match status" value="1"/>
</dbReference>
<evidence type="ECO:0000313" key="6">
    <source>
        <dbReference type="Proteomes" id="UP000199345"/>
    </source>
</evidence>
<gene>
    <name evidence="5" type="ORF">SAMN05216326_11585</name>
</gene>